<dbReference type="EMBL" id="CM043016">
    <property type="protein sequence ID" value="KAI4468812.1"/>
    <property type="molecule type" value="Genomic_DNA"/>
</dbReference>
<gene>
    <name evidence="1" type="ORF">MML48_2g00003222</name>
</gene>
<proteinExistence type="predicted"/>
<reference evidence="1" key="1">
    <citation type="submission" date="2022-04" db="EMBL/GenBank/DDBJ databases">
        <title>Chromosome-scale genome assembly of Holotrichia oblita Faldermann.</title>
        <authorList>
            <person name="Rongchong L."/>
        </authorList>
    </citation>
    <scope>NUCLEOTIDE SEQUENCE</scope>
    <source>
        <strain evidence="1">81SQS9</strain>
    </source>
</reference>
<dbReference type="Proteomes" id="UP001056778">
    <property type="component" value="Chromosome 2"/>
</dbReference>
<name>A0ACB9TPW0_HOLOL</name>
<organism evidence="1 2">
    <name type="scientific">Holotrichia oblita</name>
    <name type="common">Chafer beetle</name>
    <dbReference type="NCBI Taxonomy" id="644536"/>
    <lineage>
        <taxon>Eukaryota</taxon>
        <taxon>Metazoa</taxon>
        <taxon>Ecdysozoa</taxon>
        <taxon>Arthropoda</taxon>
        <taxon>Hexapoda</taxon>
        <taxon>Insecta</taxon>
        <taxon>Pterygota</taxon>
        <taxon>Neoptera</taxon>
        <taxon>Endopterygota</taxon>
        <taxon>Coleoptera</taxon>
        <taxon>Polyphaga</taxon>
        <taxon>Scarabaeiformia</taxon>
        <taxon>Scarabaeidae</taxon>
        <taxon>Melolonthinae</taxon>
        <taxon>Holotrichia</taxon>
    </lineage>
</organism>
<keyword evidence="2" id="KW-1185">Reference proteome</keyword>
<sequence length="974" mass="109075">MLSYRTSANINTCINFNAMFKNQVIIFLIFIIGKCLCQDEILLEIAQGTLKGTQRTDRKNGIFYSFQSIPFAKPPIGALRFKEPQPAGNWDNTLDATQDLPECYQEDYLGFPRGVEDCLYLNVYTPQSESHLLFTPQEPATTYDTYKAVMVFIYGGGFYENSGREDLYSPVFLMTEDIVLVTFNYRLGIFGSFSLNDTSLGYPGNLGMKDQALAIKWVKDNINRFGGDANSITIFGESAGAVSVHLQMLSPLSAGIYITFVSFPIIEPESENAFLTKNPLTIIQEGNYHQVPIIVGYNDAEGIAFQSVYTGPSSLIPADLGLEKDSNKANELLQSILDFYFDGVEPTLPANLAALVNILTDTWFAYPSRRLTLEHLKTAENPIYFYRFSADTLLNVYKRRIPIIANFPGAIHADDLGYLFKTLYHDDILPNIIPGSTEDRALDRIMALWTNFAKYGNPTPDDFTEFKWEPVTSDTFNYVDFGSLTTDPGVNPDEERMNFWHNVYSNSNLFTTNFSTRIHYFQQFSLSLSSYNIPLFNGCTKYACYKYINLKIIQDLAITYRNELKISFQEPIPAESWEGTLNATKDLPACIQGGDNGAPGGQEDCLYLNVYTPQQPADSYTTYKKVMVFIHGGSFSANSAGEDLHSPIFLMTEDIVLVTINYRVGIFGSFSLNDISLGYPGNLGLKDQSLGLKWVKDNINRFGGDENDITIFGESAGGVSVHLQVLSPLSAGTFHKAIIQSGTAISPWAEGVPNSGVILATALGISTDDPQEMINQLLALDVSDIQTIYLTLDVSISSVFNRVDIWFGYPSIRLALEHVKTAKNPIYFYRFSADTQLNVYKRRDPTVADYLGAAHGDELGYLFSTFFHDYLIPEITPDSVEDKAIDRITALWTNFSKYSNPTPDDFNEFKWEPITNDTFNYIDFGTDATIPGVNPDEDRVNFWHSVYSSSNLLTYSKSLLVTVSIVKILLNFRG</sequence>
<evidence type="ECO:0000313" key="1">
    <source>
        <dbReference type="EMBL" id="KAI4468812.1"/>
    </source>
</evidence>
<protein>
    <submittedName>
        <fullName evidence="1">Carboxylesterase</fullName>
    </submittedName>
</protein>
<comment type="caution">
    <text evidence="1">The sequence shown here is derived from an EMBL/GenBank/DDBJ whole genome shotgun (WGS) entry which is preliminary data.</text>
</comment>
<accession>A0ACB9TPW0</accession>
<evidence type="ECO:0000313" key="2">
    <source>
        <dbReference type="Proteomes" id="UP001056778"/>
    </source>
</evidence>